<accession>A0A7H0Y249</accession>
<feature type="transmembrane region" description="Helical" evidence="1">
    <location>
        <begin position="86"/>
        <end position="107"/>
    </location>
</feature>
<keyword evidence="1" id="KW-1133">Transmembrane helix</keyword>
<dbReference type="RefSeq" id="WP_190297066.1">
    <property type="nucleotide sequence ID" value="NZ_CP061172.1"/>
</dbReference>
<feature type="transmembrane region" description="Helical" evidence="1">
    <location>
        <begin position="7"/>
        <end position="28"/>
    </location>
</feature>
<evidence type="ECO:0000256" key="1">
    <source>
        <dbReference type="SAM" id="Phobius"/>
    </source>
</evidence>
<sequence length="206" mass="23260">MLDDMRGLIVIVFGMALICMIIIISPIFEKALTKPVNTVVTNKQTTLVKRTDPTLESTAQNMKSDNKTEANSSQLSKLVIDPLFKFIRVLGVGILLLSIVAVCIWFMKTVWPIERFNGNNVSSSSYLTNASDTDEEPEIPSIAESLEKLITVSPPNPVERIKDVNLIKPTKPYTEDMIKRTIRDNDHKKNREDEETTELVSRVIHF</sequence>
<proteinExistence type="predicted"/>
<reference evidence="2 3" key="1">
    <citation type="submission" date="2020-09" db="EMBL/GenBank/DDBJ databases">
        <title>Characterization of Paenibacillus peoriae strain ZF390 with broad-spectrum antimicrobial activity as a potential biocontrol agent.</title>
        <authorList>
            <person name="Li L."/>
            <person name="Zhao Y."/>
            <person name="Li B."/>
            <person name="Xie X."/>
        </authorList>
    </citation>
    <scope>NUCLEOTIDE SEQUENCE [LARGE SCALE GENOMIC DNA]</scope>
    <source>
        <strain evidence="2 3">ZF390</strain>
    </source>
</reference>
<gene>
    <name evidence="2" type="ORF">IAQ67_14665</name>
</gene>
<evidence type="ECO:0000313" key="2">
    <source>
        <dbReference type="EMBL" id="QNR65157.1"/>
    </source>
</evidence>
<dbReference type="Proteomes" id="UP000516384">
    <property type="component" value="Chromosome"/>
</dbReference>
<keyword evidence="1" id="KW-0812">Transmembrane</keyword>
<dbReference type="AlphaFoldDB" id="A0A7H0Y249"/>
<organism evidence="2 3">
    <name type="scientific">Paenibacillus peoriae</name>
    <dbReference type="NCBI Taxonomy" id="59893"/>
    <lineage>
        <taxon>Bacteria</taxon>
        <taxon>Bacillati</taxon>
        <taxon>Bacillota</taxon>
        <taxon>Bacilli</taxon>
        <taxon>Bacillales</taxon>
        <taxon>Paenibacillaceae</taxon>
        <taxon>Paenibacillus</taxon>
    </lineage>
</organism>
<protein>
    <submittedName>
        <fullName evidence="2">Uncharacterized protein</fullName>
    </submittedName>
</protein>
<name>A0A7H0Y249_9BACL</name>
<evidence type="ECO:0000313" key="3">
    <source>
        <dbReference type="Proteomes" id="UP000516384"/>
    </source>
</evidence>
<dbReference type="EMBL" id="CP061172">
    <property type="protein sequence ID" value="QNR65157.1"/>
    <property type="molecule type" value="Genomic_DNA"/>
</dbReference>
<keyword evidence="1" id="KW-0472">Membrane</keyword>